<gene>
    <name evidence="1" type="ORF">PXEA_LOCUS4190</name>
</gene>
<evidence type="ECO:0000313" key="2">
    <source>
        <dbReference type="Proteomes" id="UP000784294"/>
    </source>
</evidence>
<organism evidence="1 2">
    <name type="scientific">Protopolystoma xenopodis</name>
    <dbReference type="NCBI Taxonomy" id="117903"/>
    <lineage>
        <taxon>Eukaryota</taxon>
        <taxon>Metazoa</taxon>
        <taxon>Spiralia</taxon>
        <taxon>Lophotrochozoa</taxon>
        <taxon>Platyhelminthes</taxon>
        <taxon>Monogenea</taxon>
        <taxon>Polyopisthocotylea</taxon>
        <taxon>Polystomatidea</taxon>
        <taxon>Polystomatidae</taxon>
        <taxon>Protopolystoma</taxon>
    </lineage>
</organism>
<sequence>MGYKNVMTVNHSPARPVLAIAHQNGLGAVLARYQLVAGPIRLSLRSIAVTVASSGGSITCETGAGFGQASCHSPTAGLEVHTKAGKEKGYLGPCVTCSSLTDRQTVPSQPVSSFDLEALQL</sequence>
<proteinExistence type="predicted"/>
<accession>A0A448WFU9</accession>
<keyword evidence="2" id="KW-1185">Reference proteome</keyword>
<dbReference type="Proteomes" id="UP000784294">
    <property type="component" value="Unassembled WGS sequence"/>
</dbReference>
<reference evidence="1" key="1">
    <citation type="submission" date="2018-11" db="EMBL/GenBank/DDBJ databases">
        <authorList>
            <consortium name="Pathogen Informatics"/>
        </authorList>
    </citation>
    <scope>NUCLEOTIDE SEQUENCE</scope>
</reference>
<evidence type="ECO:0000313" key="1">
    <source>
        <dbReference type="EMBL" id="VEL10750.1"/>
    </source>
</evidence>
<dbReference type="AlphaFoldDB" id="A0A448WFU9"/>
<name>A0A448WFU9_9PLAT</name>
<comment type="caution">
    <text evidence="1">The sequence shown here is derived from an EMBL/GenBank/DDBJ whole genome shotgun (WGS) entry which is preliminary data.</text>
</comment>
<protein>
    <submittedName>
        <fullName evidence="1">Uncharacterized protein</fullName>
    </submittedName>
</protein>
<dbReference type="EMBL" id="CAAALY010009843">
    <property type="protein sequence ID" value="VEL10750.1"/>
    <property type="molecule type" value="Genomic_DNA"/>
</dbReference>